<feature type="region of interest" description="Disordered" evidence="1">
    <location>
        <begin position="1"/>
        <end position="52"/>
    </location>
</feature>
<reference evidence="2" key="1">
    <citation type="submission" date="2020-08" db="EMBL/GenBank/DDBJ databases">
        <title>Whole genome shotgun sequence of Polymorphospora rubra NBRC 101157.</title>
        <authorList>
            <person name="Komaki H."/>
            <person name="Tamura T."/>
        </authorList>
    </citation>
    <scope>NUCLEOTIDE SEQUENCE</scope>
    <source>
        <strain evidence="2">NBRC 101157</strain>
    </source>
</reference>
<dbReference type="KEGG" id="pry:Prubr_06310"/>
<dbReference type="EMBL" id="AP023359">
    <property type="protein sequence ID" value="BCJ63610.1"/>
    <property type="molecule type" value="Genomic_DNA"/>
</dbReference>
<accession>A0A810MSY9</accession>
<evidence type="ECO:0000256" key="1">
    <source>
        <dbReference type="SAM" id="MobiDB-lite"/>
    </source>
</evidence>
<gene>
    <name evidence="2" type="ORF">Prubr_06310</name>
</gene>
<organism evidence="2 3">
    <name type="scientific">Polymorphospora rubra</name>
    <dbReference type="NCBI Taxonomy" id="338584"/>
    <lineage>
        <taxon>Bacteria</taxon>
        <taxon>Bacillati</taxon>
        <taxon>Actinomycetota</taxon>
        <taxon>Actinomycetes</taxon>
        <taxon>Micromonosporales</taxon>
        <taxon>Micromonosporaceae</taxon>
        <taxon>Polymorphospora</taxon>
    </lineage>
</organism>
<evidence type="ECO:0000313" key="3">
    <source>
        <dbReference type="Proteomes" id="UP000680866"/>
    </source>
</evidence>
<name>A0A810MSY9_9ACTN</name>
<proteinExistence type="predicted"/>
<feature type="region of interest" description="Disordered" evidence="1">
    <location>
        <begin position="95"/>
        <end position="122"/>
    </location>
</feature>
<dbReference type="Proteomes" id="UP000680866">
    <property type="component" value="Chromosome"/>
</dbReference>
<dbReference type="AlphaFoldDB" id="A0A810MSY9"/>
<feature type="compositionally biased region" description="Basic and acidic residues" evidence="1">
    <location>
        <begin position="13"/>
        <end position="41"/>
    </location>
</feature>
<evidence type="ECO:0000313" key="2">
    <source>
        <dbReference type="EMBL" id="BCJ63610.1"/>
    </source>
</evidence>
<keyword evidence="3" id="KW-1185">Reference proteome</keyword>
<protein>
    <submittedName>
        <fullName evidence="2">Uncharacterized protein</fullName>
    </submittedName>
</protein>
<sequence length="159" mass="17156">MVDHHLGSAADAGSRRNTEVQRLADRLLPEPPHVERGRVAERSPVGEIGDRGAVGQAPVEACQHGRPGFVAVDRTGQECRVQVDAREHPAQLTGTAGAVQAPGRDDLAGLGAADQTPAPVHEQPEFRMHAVDRATDGWPKTAAFLRLWTTARRVCGRRR</sequence>